<name>A0A849SI82_UNCEI</name>
<dbReference type="InterPro" id="IPR003018">
    <property type="entry name" value="GAF"/>
</dbReference>
<dbReference type="Pfam" id="PF01590">
    <property type="entry name" value="GAF"/>
    <property type="match status" value="1"/>
</dbReference>
<dbReference type="Pfam" id="PF00990">
    <property type="entry name" value="GGDEF"/>
    <property type="match status" value="1"/>
</dbReference>
<dbReference type="SMART" id="SM00267">
    <property type="entry name" value="GGDEF"/>
    <property type="match status" value="1"/>
</dbReference>
<proteinExistence type="predicted"/>
<sequence>MSGTGDARELERSEAGSHRHGDADARGGRRRAARSLWSACEALLQDDGRAVNRALDDLAKAFDCDGVAIHLVGRDGTLEPWSARGAWKRRAGDLRDCLAVPMMRGEERVGVLDLVAHAGRRWSPAQFALVRTAAGALGAALGARIELRRLRTQPGRDTLTGLPDGGAFRIRLGAELQRARRAGEPVAVVVLDLDRFGALRKRYGAAVANRVLAEVALVLRLTLRESDVLARLGSDTFVALLPDADAGPARRCAERLMRALEDHAFARVGALSASCGVAASPRSGRDALELLNHAEAALDVAKKSGRRRSAVAEAGVVH</sequence>
<dbReference type="InterPro" id="IPR029016">
    <property type="entry name" value="GAF-like_dom_sf"/>
</dbReference>
<dbReference type="InterPro" id="IPR029787">
    <property type="entry name" value="Nucleotide_cyclase"/>
</dbReference>
<feature type="domain" description="GGDEF" evidence="2">
    <location>
        <begin position="184"/>
        <end position="314"/>
    </location>
</feature>
<dbReference type="InterPro" id="IPR000160">
    <property type="entry name" value="GGDEF_dom"/>
</dbReference>
<reference evidence="3 4" key="1">
    <citation type="submission" date="2020-04" db="EMBL/GenBank/DDBJ databases">
        <title>Metagenomic profiling of ammonia- and methane-oxidizing microorganisms in a Dutch drinking water treatment plant.</title>
        <authorList>
            <person name="Poghosyan L."/>
            <person name="Leucker S."/>
        </authorList>
    </citation>
    <scope>NUCLEOTIDE SEQUENCE [LARGE SCALE GENOMIC DNA]</scope>
    <source>
        <strain evidence="3">S-RSF-IL-03</strain>
    </source>
</reference>
<gene>
    <name evidence="3" type="ORF">HOP12_09075</name>
</gene>
<evidence type="ECO:0000313" key="4">
    <source>
        <dbReference type="Proteomes" id="UP000580839"/>
    </source>
</evidence>
<dbReference type="Proteomes" id="UP000580839">
    <property type="component" value="Unassembled WGS sequence"/>
</dbReference>
<feature type="region of interest" description="Disordered" evidence="1">
    <location>
        <begin position="1"/>
        <end position="27"/>
    </location>
</feature>
<dbReference type="EMBL" id="JABFRW010000108">
    <property type="protein sequence ID" value="NOT34306.1"/>
    <property type="molecule type" value="Genomic_DNA"/>
</dbReference>
<dbReference type="PROSITE" id="PS50887">
    <property type="entry name" value="GGDEF"/>
    <property type="match status" value="1"/>
</dbReference>
<dbReference type="SUPFAM" id="SSF55073">
    <property type="entry name" value="Nucleotide cyclase"/>
    <property type="match status" value="1"/>
</dbReference>
<protein>
    <submittedName>
        <fullName evidence="3">GGDEF domain-containing protein</fullName>
    </submittedName>
</protein>
<accession>A0A849SI82</accession>
<dbReference type="PANTHER" id="PTHR45138">
    <property type="entry name" value="REGULATORY COMPONENTS OF SENSORY TRANSDUCTION SYSTEM"/>
    <property type="match status" value="1"/>
</dbReference>
<comment type="caution">
    <text evidence="3">The sequence shown here is derived from an EMBL/GenBank/DDBJ whole genome shotgun (WGS) entry which is preliminary data.</text>
</comment>
<dbReference type="AlphaFoldDB" id="A0A849SI82"/>
<evidence type="ECO:0000259" key="2">
    <source>
        <dbReference type="PROSITE" id="PS50887"/>
    </source>
</evidence>
<dbReference type="CDD" id="cd01949">
    <property type="entry name" value="GGDEF"/>
    <property type="match status" value="1"/>
</dbReference>
<dbReference type="SUPFAM" id="SSF55781">
    <property type="entry name" value="GAF domain-like"/>
    <property type="match status" value="1"/>
</dbReference>
<dbReference type="GO" id="GO:0052621">
    <property type="term" value="F:diguanylate cyclase activity"/>
    <property type="evidence" value="ECO:0007669"/>
    <property type="project" value="TreeGrafter"/>
</dbReference>
<evidence type="ECO:0000256" key="1">
    <source>
        <dbReference type="SAM" id="MobiDB-lite"/>
    </source>
</evidence>
<dbReference type="PANTHER" id="PTHR45138:SF9">
    <property type="entry name" value="DIGUANYLATE CYCLASE DGCM-RELATED"/>
    <property type="match status" value="1"/>
</dbReference>
<dbReference type="Gene3D" id="3.30.70.270">
    <property type="match status" value="1"/>
</dbReference>
<dbReference type="Gene3D" id="3.30.450.40">
    <property type="match status" value="1"/>
</dbReference>
<dbReference type="InterPro" id="IPR043128">
    <property type="entry name" value="Rev_trsase/Diguanyl_cyclase"/>
</dbReference>
<dbReference type="InterPro" id="IPR050469">
    <property type="entry name" value="Diguanylate_Cyclase"/>
</dbReference>
<organism evidence="3 4">
    <name type="scientific">Eiseniibacteriota bacterium</name>
    <dbReference type="NCBI Taxonomy" id="2212470"/>
    <lineage>
        <taxon>Bacteria</taxon>
        <taxon>Candidatus Eiseniibacteriota</taxon>
    </lineage>
</organism>
<evidence type="ECO:0000313" key="3">
    <source>
        <dbReference type="EMBL" id="NOT34306.1"/>
    </source>
</evidence>
<dbReference type="NCBIfam" id="TIGR00254">
    <property type="entry name" value="GGDEF"/>
    <property type="match status" value="1"/>
</dbReference>